<dbReference type="Proteomes" id="UP001499909">
    <property type="component" value="Unassembled WGS sequence"/>
</dbReference>
<name>A0ABP7N1N6_9BACT</name>
<protein>
    <recommendedName>
        <fullName evidence="3">DUF306 domain-containing protein</fullName>
    </recommendedName>
</protein>
<evidence type="ECO:0000259" key="3">
    <source>
        <dbReference type="Pfam" id="PF03724"/>
    </source>
</evidence>
<sequence length="281" mass="30165">MKSYALQLILAVSVAACTWAKPALRVPVASQPGGAAPNQAPAKAPAAVPPAPDRWDAQRRQGIAFVATGTEPFWTLEIGPERGMRFKSLGGVDSLNTPLPPPSQAQDAPVTRYRAVTEAGELVVTITQRACTNDMSGETVPYTVAVQAKTTLMPKPREFTGCGRYLGDYRLHDLWALESMDGQAVAAAQFATKDKPYLELNLTSGQALGFSGCNGFGGSLTPERAGLRFGTLRGTMLACPALAFEQGFRKALSGQSFAYQVENRRLTLKNRATTLVLRKFD</sequence>
<dbReference type="EMBL" id="BAABDH010000031">
    <property type="protein sequence ID" value="GAA3932678.1"/>
    <property type="molecule type" value="Genomic_DNA"/>
</dbReference>
<dbReference type="InterPro" id="IPR038670">
    <property type="entry name" value="HslJ-like_sf"/>
</dbReference>
<gene>
    <name evidence="4" type="ORF">GCM10022406_16820</name>
</gene>
<dbReference type="PROSITE" id="PS51257">
    <property type="entry name" value="PROKAR_LIPOPROTEIN"/>
    <property type="match status" value="1"/>
</dbReference>
<dbReference type="PANTHER" id="PTHR35535">
    <property type="entry name" value="HEAT SHOCK PROTEIN HSLJ"/>
    <property type="match status" value="1"/>
</dbReference>
<evidence type="ECO:0000313" key="5">
    <source>
        <dbReference type="Proteomes" id="UP001499909"/>
    </source>
</evidence>
<keyword evidence="2" id="KW-0732">Signal</keyword>
<dbReference type="InterPro" id="IPR053147">
    <property type="entry name" value="Hsp_HslJ-like"/>
</dbReference>
<feature type="domain" description="DUF306" evidence="3">
    <location>
        <begin position="173"/>
        <end position="274"/>
    </location>
</feature>
<proteinExistence type="predicted"/>
<reference evidence="5" key="1">
    <citation type="journal article" date="2019" name="Int. J. Syst. Evol. Microbiol.">
        <title>The Global Catalogue of Microorganisms (GCM) 10K type strain sequencing project: providing services to taxonomists for standard genome sequencing and annotation.</title>
        <authorList>
            <consortium name="The Broad Institute Genomics Platform"/>
            <consortium name="The Broad Institute Genome Sequencing Center for Infectious Disease"/>
            <person name="Wu L."/>
            <person name="Ma J."/>
        </authorList>
    </citation>
    <scope>NUCLEOTIDE SEQUENCE [LARGE SCALE GENOMIC DNA]</scope>
    <source>
        <strain evidence="5">JCM 17214</strain>
    </source>
</reference>
<feature type="region of interest" description="Disordered" evidence="1">
    <location>
        <begin position="31"/>
        <end position="54"/>
    </location>
</feature>
<feature type="compositionally biased region" description="Low complexity" evidence="1">
    <location>
        <begin position="31"/>
        <end position="46"/>
    </location>
</feature>
<dbReference type="Gene3D" id="2.40.128.270">
    <property type="match status" value="1"/>
</dbReference>
<feature type="signal peptide" evidence="2">
    <location>
        <begin position="1"/>
        <end position="20"/>
    </location>
</feature>
<dbReference type="PANTHER" id="PTHR35535:SF1">
    <property type="entry name" value="HEAT SHOCK PROTEIN HSLJ"/>
    <property type="match status" value="1"/>
</dbReference>
<evidence type="ECO:0000313" key="4">
    <source>
        <dbReference type="EMBL" id="GAA3932678.1"/>
    </source>
</evidence>
<dbReference type="Pfam" id="PF03724">
    <property type="entry name" value="META"/>
    <property type="match status" value="1"/>
</dbReference>
<accession>A0ABP7N1N6</accession>
<organism evidence="4 5">
    <name type="scientific">Hymenobacter algoricola</name>
    <dbReference type="NCBI Taxonomy" id="486267"/>
    <lineage>
        <taxon>Bacteria</taxon>
        <taxon>Pseudomonadati</taxon>
        <taxon>Bacteroidota</taxon>
        <taxon>Cytophagia</taxon>
        <taxon>Cytophagales</taxon>
        <taxon>Hymenobacteraceae</taxon>
        <taxon>Hymenobacter</taxon>
    </lineage>
</organism>
<evidence type="ECO:0000256" key="2">
    <source>
        <dbReference type="SAM" id="SignalP"/>
    </source>
</evidence>
<comment type="caution">
    <text evidence="4">The sequence shown here is derived from an EMBL/GenBank/DDBJ whole genome shotgun (WGS) entry which is preliminary data.</text>
</comment>
<feature type="chain" id="PRO_5046970288" description="DUF306 domain-containing protein" evidence="2">
    <location>
        <begin position="21"/>
        <end position="281"/>
    </location>
</feature>
<dbReference type="InterPro" id="IPR005184">
    <property type="entry name" value="DUF306_Meta_HslJ"/>
</dbReference>
<evidence type="ECO:0000256" key="1">
    <source>
        <dbReference type="SAM" id="MobiDB-lite"/>
    </source>
</evidence>
<keyword evidence="5" id="KW-1185">Reference proteome</keyword>